<proteinExistence type="predicted"/>
<name>A0A2T3AAA0_9PEZI</name>
<sequence>MEGIGLAQERRLRSRKRSDKTEEEKWAEVWAICFPEEYVVPSPYYDIPALAESNSSKDNGQPSELAQYEAFMRAQLPRRVRCELEQRIAQQLMPIEENLKAQLIDIVRDMQLRLLEEFKKPSTSRSTTDQISNVDASFEFNNDLSALSPDVAQSVRMESHNGSHQNKPVADLVFQDWDIFSAQHSSATISPQDSYVPVSETPLEAIPGTDAPPRPASGYQTNEVEPELMKWHNPEITCFQPPARDVLDCSWLVPGYCDLAINDGLMFPLELHDGSQTKDWSGGGGGGYFGTISLQANWDTFNDNGLKRGSGYQAAPSITTMTSHSTLACGLEGTEAEVELLRIME</sequence>
<evidence type="ECO:0000313" key="2">
    <source>
        <dbReference type="EMBL" id="PSR88575.1"/>
    </source>
</evidence>
<feature type="region of interest" description="Disordered" evidence="1">
    <location>
        <begin position="1"/>
        <end position="24"/>
    </location>
</feature>
<keyword evidence="3" id="KW-1185">Reference proteome</keyword>
<gene>
    <name evidence="2" type="ORF">BD289DRAFT_482075</name>
</gene>
<dbReference type="EMBL" id="KZ678427">
    <property type="protein sequence ID" value="PSR88575.1"/>
    <property type="molecule type" value="Genomic_DNA"/>
</dbReference>
<accession>A0A2T3AAA0</accession>
<organism evidence="2 3">
    <name type="scientific">Coniella lustricola</name>
    <dbReference type="NCBI Taxonomy" id="2025994"/>
    <lineage>
        <taxon>Eukaryota</taxon>
        <taxon>Fungi</taxon>
        <taxon>Dikarya</taxon>
        <taxon>Ascomycota</taxon>
        <taxon>Pezizomycotina</taxon>
        <taxon>Sordariomycetes</taxon>
        <taxon>Sordariomycetidae</taxon>
        <taxon>Diaporthales</taxon>
        <taxon>Schizoparmaceae</taxon>
        <taxon>Coniella</taxon>
    </lineage>
</organism>
<evidence type="ECO:0000313" key="3">
    <source>
        <dbReference type="Proteomes" id="UP000241462"/>
    </source>
</evidence>
<dbReference type="OrthoDB" id="4161727at2759"/>
<dbReference type="AlphaFoldDB" id="A0A2T3AAA0"/>
<dbReference type="Proteomes" id="UP000241462">
    <property type="component" value="Unassembled WGS sequence"/>
</dbReference>
<dbReference type="InParanoid" id="A0A2T3AAA0"/>
<protein>
    <submittedName>
        <fullName evidence="2">Uncharacterized protein</fullName>
    </submittedName>
</protein>
<evidence type="ECO:0000256" key="1">
    <source>
        <dbReference type="SAM" id="MobiDB-lite"/>
    </source>
</evidence>
<reference evidence="2 3" key="1">
    <citation type="journal article" date="2018" name="Mycol. Prog.">
        <title>Coniella lustricola, a new species from submerged detritus.</title>
        <authorList>
            <person name="Raudabaugh D.B."/>
            <person name="Iturriaga T."/>
            <person name="Carver A."/>
            <person name="Mondo S."/>
            <person name="Pangilinan J."/>
            <person name="Lipzen A."/>
            <person name="He G."/>
            <person name="Amirebrahimi M."/>
            <person name="Grigoriev I.V."/>
            <person name="Miller A.N."/>
        </authorList>
    </citation>
    <scope>NUCLEOTIDE SEQUENCE [LARGE SCALE GENOMIC DNA]</scope>
    <source>
        <strain evidence="2 3">B22-T-1</strain>
    </source>
</reference>
<dbReference type="STRING" id="2025994.A0A2T3AAA0"/>